<organism evidence="1 2">
    <name type="scientific">Nephila pilipes</name>
    <name type="common">Giant wood spider</name>
    <name type="synonym">Nephila maculata</name>
    <dbReference type="NCBI Taxonomy" id="299642"/>
    <lineage>
        <taxon>Eukaryota</taxon>
        <taxon>Metazoa</taxon>
        <taxon>Ecdysozoa</taxon>
        <taxon>Arthropoda</taxon>
        <taxon>Chelicerata</taxon>
        <taxon>Arachnida</taxon>
        <taxon>Araneae</taxon>
        <taxon>Araneomorphae</taxon>
        <taxon>Entelegynae</taxon>
        <taxon>Araneoidea</taxon>
        <taxon>Nephilidae</taxon>
        <taxon>Nephila</taxon>
    </lineage>
</organism>
<evidence type="ECO:0000313" key="1">
    <source>
        <dbReference type="EMBL" id="GFU12971.1"/>
    </source>
</evidence>
<accession>A0A8X6UBE9</accession>
<protein>
    <submittedName>
        <fullName evidence="1">Uncharacterized protein</fullName>
    </submittedName>
</protein>
<dbReference type="AlphaFoldDB" id="A0A8X6UBE9"/>
<name>A0A8X6UBE9_NEPPI</name>
<dbReference type="Proteomes" id="UP000887013">
    <property type="component" value="Unassembled WGS sequence"/>
</dbReference>
<gene>
    <name evidence="1" type="ORF">NPIL_44881</name>
</gene>
<dbReference type="EMBL" id="BMAW01078890">
    <property type="protein sequence ID" value="GFU12971.1"/>
    <property type="molecule type" value="Genomic_DNA"/>
</dbReference>
<evidence type="ECO:0000313" key="2">
    <source>
        <dbReference type="Proteomes" id="UP000887013"/>
    </source>
</evidence>
<comment type="caution">
    <text evidence="1">The sequence shown here is derived from an EMBL/GenBank/DDBJ whole genome shotgun (WGS) entry which is preliminary data.</text>
</comment>
<feature type="non-terminal residue" evidence="1">
    <location>
        <position position="21"/>
    </location>
</feature>
<proteinExistence type="predicted"/>
<sequence>RLIHPAFWIRKQGVPKEEVLK</sequence>
<keyword evidence="2" id="KW-1185">Reference proteome</keyword>
<reference evidence="1" key="1">
    <citation type="submission" date="2020-08" db="EMBL/GenBank/DDBJ databases">
        <title>Multicomponent nature underlies the extraordinary mechanical properties of spider dragline silk.</title>
        <authorList>
            <person name="Kono N."/>
            <person name="Nakamura H."/>
            <person name="Mori M."/>
            <person name="Yoshida Y."/>
            <person name="Ohtoshi R."/>
            <person name="Malay A.D."/>
            <person name="Moran D.A.P."/>
            <person name="Tomita M."/>
            <person name="Numata K."/>
            <person name="Arakawa K."/>
        </authorList>
    </citation>
    <scope>NUCLEOTIDE SEQUENCE</scope>
</reference>